<evidence type="ECO:0000313" key="2">
    <source>
        <dbReference type="EMBL" id="GKZ27987.1"/>
    </source>
</evidence>
<comment type="caution">
    <text evidence="2">The sequence shown here is derived from an EMBL/GenBank/DDBJ whole genome shotgun (WGS) entry which is preliminary data.</text>
</comment>
<dbReference type="Proteomes" id="UP001143548">
    <property type="component" value="Unassembled WGS sequence"/>
</dbReference>
<keyword evidence="2" id="KW-0378">Hydrolase</keyword>
<sequence length="106" mass="12204">MAESAWTIFPQRFFRIQFTAPTFPSLSFLGEMSTSETSNSGSQSGKQDTGFLPGDDTWTQWRNIFSILAGRMTDEGKEQFRVARDIRNEAADCKRCEDQRDYLLQF</sequence>
<gene>
    <name evidence="2" type="ORF">AbraCBS73388_008148</name>
</gene>
<evidence type="ECO:0000256" key="1">
    <source>
        <dbReference type="SAM" id="MobiDB-lite"/>
    </source>
</evidence>
<proteinExistence type="predicted"/>
<reference evidence="2" key="1">
    <citation type="submission" date="2022-07" db="EMBL/GenBank/DDBJ databases">
        <title>Taxonomy of Aspergillus series Nigri: significant species reduction supported by multi-species coalescent approaches.</title>
        <authorList>
            <person name="Bian C."/>
            <person name="Kusuya Y."/>
            <person name="Sklenar F."/>
            <person name="D'hooge E."/>
            <person name="Yaguchi T."/>
            <person name="Takahashi H."/>
            <person name="Hubka V."/>
        </authorList>
    </citation>
    <scope>NUCLEOTIDE SEQUENCE</scope>
    <source>
        <strain evidence="2">CBS 733.88</strain>
    </source>
</reference>
<organism evidence="2 3">
    <name type="scientific">Aspergillus brasiliensis</name>
    <dbReference type="NCBI Taxonomy" id="319629"/>
    <lineage>
        <taxon>Eukaryota</taxon>
        <taxon>Fungi</taxon>
        <taxon>Dikarya</taxon>
        <taxon>Ascomycota</taxon>
        <taxon>Pezizomycotina</taxon>
        <taxon>Eurotiomycetes</taxon>
        <taxon>Eurotiomycetidae</taxon>
        <taxon>Eurotiales</taxon>
        <taxon>Aspergillaceae</taxon>
        <taxon>Aspergillus</taxon>
        <taxon>Aspergillus subgen. Circumdati</taxon>
    </lineage>
</organism>
<name>A0A9W5Z5I6_9EURO</name>
<dbReference type="GO" id="GO:0006508">
    <property type="term" value="P:proteolysis"/>
    <property type="evidence" value="ECO:0007669"/>
    <property type="project" value="UniProtKB-KW"/>
</dbReference>
<feature type="region of interest" description="Disordered" evidence="1">
    <location>
        <begin position="32"/>
        <end position="55"/>
    </location>
</feature>
<protein>
    <submittedName>
        <fullName evidence="2">Mitochondrial inner membrane protease atp23</fullName>
    </submittedName>
</protein>
<dbReference type="GO" id="GO:0008233">
    <property type="term" value="F:peptidase activity"/>
    <property type="evidence" value="ECO:0007669"/>
    <property type="project" value="UniProtKB-KW"/>
</dbReference>
<feature type="non-terminal residue" evidence="2">
    <location>
        <position position="106"/>
    </location>
</feature>
<evidence type="ECO:0000313" key="3">
    <source>
        <dbReference type="Proteomes" id="UP001143548"/>
    </source>
</evidence>
<feature type="compositionally biased region" description="Low complexity" evidence="1">
    <location>
        <begin position="32"/>
        <end position="45"/>
    </location>
</feature>
<dbReference type="AlphaFoldDB" id="A0A9W5Z5I6"/>
<accession>A0A9W5Z5I6</accession>
<dbReference type="EMBL" id="BROQ01000484">
    <property type="protein sequence ID" value="GKZ27987.1"/>
    <property type="molecule type" value="Genomic_DNA"/>
</dbReference>
<keyword evidence="2" id="KW-0645">Protease</keyword>